<dbReference type="PROSITE" id="PS50821">
    <property type="entry name" value="PAZ"/>
    <property type="match status" value="1"/>
</dbReference>
<dbReference type="GO" id="GO:0006396">
    <property type="term" value="P:RNA processing"/>
    <property type="evidence" value="ECO:0007669"/>
    <property type="project" value="InterPro"/>
</dbReference>
<dbReference type="FunFam" id="3.30.160.380:FF:000001">
    <property type="entry name" value="Endoribonuclease dicer-like 1"/>
    <property type="match status" value="1"/>
</dbReference>
<dbReference type="PROSITE" id="PS51327">
    <property type="entry name" value="DICER_DSRBF"/>
    <property type="match status" value="1"/>
</dbReference>
<dbReference type="GO" id="GO:0031047">
    <property type="term" value="P:regulatory ncRNA-mediated gene silencing"/>
    <property type="evidence" value="ECO:0007669"/>
    <property type="project" value="UniProtKB-KW"/>
</dbReference>
<dbReference type="GO" id="GO:0005524">
    <property type="term" value="F:ATP binding"/>
    <property type="evidence" value="ECO:0007669"/>
    <property type="project" value="UniProtKB-KW"/>
</dbReference>
<dbReference type="GO" id="GO:0046872">
    <property type="term" value="F:metal ion binding"/>
    <property type="evidence" value="ECO:0007669"/>
    <property type="project" value="UniProtKB-KW"/>
</dbReference>
<sequence>MTKPGLNLTADDRDTDEAVNVAPEVIENTMNNGLDPAYLSKYIDAEFLDTTPDALTLTMEQMELERKEKVDMFDMDDTPDPSDKERQALKLTPREYQFELYQRALKSNIIAVLHTGSGKTLIAVMLIKQMALQEKNDRLVRHKTKMTFFLVDRVPLVFQQANVIRANGDVEVKHICGQMDVDNWSEKKWKEIFEETDVCVMTAQIFLDILRHGFVQMDSVNLLIFDECHHGIKRHPYNVIMREFYDPCPEADRPRVFGMTASPLNSKAKVQYSATQLEHNLCCRIHTATNLRALDAVLKKPNEIVMEYASPPPQPDTPLMAIIKQKIGYIERYNLCFKRVTQVMNDLGPWCADRLWKYMLMELERKLKVISQDMESESLMAEDRALQECAELVDNNPLPEHPEITTKWFSPKMIRLLQLMNAYSRTARNNQFCGIIFVETRHTAKSIQLAIQADARLEGCFKCDILIGHGGREEGDVNMAFREQNRTIENFRRGKLNLLVATNVAEEGLDIQPCNAVIRFDIMSTPIGYIQSRGRARKENSNFIIMTEENNNNHSGLLVKCRELEAGMQQFCQTLDVDRNVALMFANDNGSDIYDRPYDPEEDNEEMYMEDAYEVKSTQAIVTKQSAVPLLYRYCGSLPSDRFAALQPSFEIASTSEGYTCTVRLPSNAAVREVTSKVCRTKIQAKKVAAVNCCKQLHLKKALTDHLLPINYKREILGNMEAVLDENGMIVGSRRRKAMYEKRIPSFWKRPVPRDWAEEEEGGGEATGQDMETDKDLMKGRVAPPKKDYGVPGIDPSVLMDIDSADTIPTDSPGTQAVKNDTPLDTTQDEINDKAVEIEEIPLEDTDGPFDLWVSTIDFNVNQGTVDGIQIRRLCMMTWKQFPQLPDLELNLRGDPFTVQIRPFDTPISVDKKALLMLKEFNLIMASVITNKDYSCLLGDFPYFLAPLMVPADGNGDLSTTTLPNSVYDHFDWPAMQQAIDQAVVPLDLDNLDDDVVIVDFANRSQRYFVSRICHELTPASPIVHSGALREVGYDSLADYYQQALKVEVTKWDQPIINVRKISKVMNYLSPAVAMEPTIRKSTAAYVIPEFCSKYFVCASLFQTWMIIPSVMSRLDAFLSSFDARKRFGLAISDELMLEAYTTPSANMKMDYERLETLGDSFLKFVATCRLYTNFPFSDEGELHCLRIRVICNRALYRAAKRLKLFRYVTSHTFNRRQWRPHNFVADTDKEDTLKPSRQHTLSDKTLADIVEASLGAAFLSGGLESGLRCAIAMQIPFDDIETWSDFWPTFLASREKLPPRAEVAALRSVNMVKVQEICNYKFQNPLLVVEAMTHASLPNSTAPCYQRLEFLGDAILDFLVIQYLFNKYPEADPGTITDLKDSCVNNHVLGIVCIENGLHKHIIHYSGTLIRSIEDTLRQIDQIKEDKQDIGEFWLGLSIPKVLSDVVESMLGAVFVDSQFQWYSVQRLFDRWLVPLLDIHVTPELVQIHPVNRLITKLQRLGCESFMLRNVTTSSTGSTGQKCVTFLHEKPFSTGASDNIKVARREAAERALDRIAQEPDLLERVCNCGVIRERKLAQKLLEQDAKDDNDDDDDDAN</sequence>
<comment type="cofactor">
    <cofactor evidence="2">
        <name>Mg(2+)</name>
        <dbReference type="ChEBI" id="CHEBI:18420"/>
    </cofactor>
</comment>
<feature type="domain" description="Dicer dsRNA-binding fold" evidence="22">
    <location>
        <begin position="627"/>
        <end position="717"/>
    </location>
</feature>
<dbReference type="InterPro" id="IPR006935">
    <property type="entry name" value="Helicase/UvrB_N"/>
</dbReference>
<dbReference type="InterPro" id="IPR000999">
    <property type="entry name" value="RNase_III_dom"/>
</dbReference>
<dbReference type="Pfam" id="PF00271">
    <property type="entry name" value="Helicase_C"/>
    <property type="match status" value="1"/>
</dbReference>
<evidence type="ECO:0000256" key="3">
    <source>
        <dbReference type="ARBA" id="ARBA00022722"/>
    </source>
</evidence>
<evidence type="ECO:0000256" key="10">
    <source>
        <dbReference type="ARBA" id="ARBA00022840"/>
    </source>
</evidence>
<dbReference type="STRING" id="4829.A0A168RGH4"/>
<dbReference type="InterPro" id="IPR038248">
    <property type="entry name" value="Dicer_dimer_sf"/>
</dbReference>
<dbReference type="GO" id="GO:0003723">
    <property type="term" value="F:RNA binding"/>
    <property type="evidence" value="ECO:0007669"/>
    <property type="project" value="UniProtKB-UniRule"/>
</dbReference>
<keyword evidence="12 16" id="KW-0694">RNA-binding</keyword>
<dbReference type="GO" id="GO:0004386">
    <property type="term" value="F:helicase activity"/>
    <property type="evidence" value="ECO:0007669"/>
    <property type="project" value="UniProtKB-KW"/>
</dbReference>
<evidence type="ECO:0000259" key="20">
    <source>
        <dbReference type="PROSITE" id="PS51192"/>
    </source>
</evidence>
<dbReference type="PANTHER" id="PTHR14950">
    <property type="entry name" value="DICER-RELATED"/>
    <property type="match status" value="1"/>
</dbReference>
<dbReference type="PROSITE" id="PS51192">
    <property type="entry name" value="HELICASE_ATP_BIND_1"/>
    <property type="match status" value="1"/>
</dbReference>
<dbReference type="Proteomes" id="UP000078561">
    <property type="component" value="Unassembled WGS sequence"/>
</dbReference>
<evidence type="ECO:0000259" key="18">
    <source>
        <dbReference type="PROSITE" id="PS50142"/>
    </source>
</evidence>
<dbReference type="CDD" id="cd18034">
    <property type="entry name" value="DEXHc_dicer"/>
    <property type="match status" value="1"/>
</dbReference>
<feature type="domain" description="RNase III" evidence="18">
    <location>
        <begin position="1119"/>
        <end position="1263"/>
    </location>
</feature>
<dbReference type="InterPro" id="IPR001650">
    <property type="entry name" value="Helicase_C-like"/>
</dbReference>
<reference evidence="23" key="1">
    <citation type="submission" date="2016-04" db="EMBL/GenBank/DDBJ databases">
        <authorList>
            <person name="Evans L.H."/>
            <person name="Alamgir A."/>
            <person name="Owens N."/>
            <person name="Weber N.D."/>
            <person name="Virtaneva K."/>
            <person name="Barbian K."/>
            <person name="Babar A."/>
            <person name="Rosenke K."/>
        </authorList>
    </citation>
    <scope>NUCLEOTIDE SEQUENCE [LARGE SCALE GENOMIC DNA]</scope>
    <source>
        <strain evidence="23">CBS 101.48</strain>
    </source>
</reference>
<dbReference type="Gene3D" id="3.40.50.300">
    <property type="entry name" value="P-loop containing nucleotide triphosphate hydrolases"/>
    <property type="match status" value="2"/>
</dbReference>
<feature type="domain" description="PAZ" evidence="19">
    <location>
        <begin position="962"/>
        <end position="1096"/>
    </location>
</feature>
<dbReference type="InterPro" id="IPR003100">
    <property type="entry name" value="PAZ_dom"/>
</dbReference>
<evidence type="ECO:0000259" key="22">
    <source>
        <dbReference type="PROSITE" id="PS51327"/>
    </source>
</evidence>
<dbReference type="OMA" id="YHVNRMC"/>
<comment type="cofactor">
    <cofactor evidence="1">
        <name>Mn(2+)</name>
        <dbReference type="ChEBI" id="CHEBI:29035"/>
    </cofactor>
</comment>
<evidence type="ECO:0000256" key="14">
    <source>
        <dbReference type="ARBA" id="ARBA00023211"/>
    </source>
</evidence>
<keyword evidence="13" id="KW-0943">RNA-mediated gene silencing</keyword>
<evidence type="ECO:0000313" key="23">
    <source>
        <dbReference type="EMBL" id="SAM06846.1"/>
    </source>
</evidence>
<evidence type="ECO:0000256" key="8">
    <source>
        <dbReference type="ARBA" id="ARBA00022801"/>
    </source>
</evidence>
<evidence type="ECO:0008006" key="25">
    <source>
        <dbReference type="Google" id="ProtNLM"/>
    </source>
</evidence>
<keyword evidence="5" id="KW-0677">Repeat</keyword>
<dbReference type="SMART" id="SM00487">
    <property type="entry name" value="DEXDc"/>
    <property type="match status" value="1"/>
</dbReference>
<dbReference type="SUPFAM" id="SSF69065">
    <property type="entry name" value="RNase III domain-like"/>
    <property type="match status" value="2"/>
</dbReference>
<dbReference type="FunCoup" id="A0A168RGH4">
    <property type="interactions" value="396"/>
</dbReference>
<keyword evidence="24" id="KW-1185">Reference proteome</keyword>
<dbReference type="GO" id="GO:0003677">
    <property type="term" value="F:DNA binding"/>
    <property type="evidence" value="ECO:0007669"/>
    <property type="project" value="InterPro"/>
</dbReference>
<evidence type="ECO:0000256" key="15">
    <source>
        <dbReference type="ARBA" id="ARBA00035116"/>
    </source>
</evidence>
<keyword evidence="14" id="KW-0464">Manganese</keyword>
<dbReference type="SMART" id="SM00490">
    <property type="entry name" value="HELICc"/>
    <property type="match status" value="1"/>
</dbReference>
<dbReference type="GO" id="GO:0004525">
    <property type="term" value="F:ribonuclease III activity"/>
    <property type="evidence" value="ECO:0007669"/>
    <property type="project" value="InterPro"/>
</dbReference>
<dbReference type="SMART" id="SM00535">
    <property type="entry name" value="RIBOc"/>
    <property type="match status" value="2"/>
</dbReference>
<comment type="similarity">
    <text evidence="15 16">Belongs to the helicase family. Dicer subfamily.</text>
</comment>
<dbReference type="InterPro" id="IPR014001">
    <property type="entry name" value="Helicase_ATP-bd"/>
</dbReference>
<keyword evidence="11" id="KW-0460">Magnesium</keyword>
<dbReference type="InterPro" id="IPR027417">
    <property type="entry name" value="P-loop_NTPase"/>
</dbReference>
<dbReference type="Pfam" id="PF03368">
    <property type="entry name" value="Dicer_dimer"/>
    <property type="match status" value="1"/>
</dbReference>
<evidence type="ECO:0000313" key="24">
    <source>
        <dbReference type="Proteomes" id="UP000078561"/>
    </source>
</evidence>
<keyword evidence="6" id="KW-0547">Nucleotide-binding</keyword>
<dbReference type="InterPro" id="IPR036085">
    <property type="entry name" value="PAZ_dom_sf"/>
</dbReference>
<evidence type="ECO:0000256" key="6">
    <source>
        <dbReference type="ARBA" id="ARBA00022741"/>
    </source>
</evidence>
<evidence type="ECO:0000256" key="12">
    <source>
        <dbReference type="ARBA" id="ARBA00022884"/>
    </source>
</evidence>
<keyword evidence="7" id="KW-0255">Endonuclease</keyword>
<feature type="domain" description="Helicase ATP-binding" evidence="20">
    <location>
        <begin position="100"/>
        <end position="281"/>
    </location>
</feature>
<keyword evidence="8" id="KW-0378">Hydrolase</keyword>
<dbReference type="PANTHER" id="PTHR14950:SF37">
    <property type="entry name" value="ENDORIBONUCLEASE DICER"/>
    <property type="match status" value="1"/>
</dbReference>
<dbReference type="InterPro" id="IPR048513">
    <property type="entry name" value="Dicer_PBD"/>
</dbReference>
<dbReference type="Pfam" id="PF20930">
    <property type="entry name" value="Dicer_PBD"/>
    <property type="match status" value="1"/>
</dbReference>
<dbReference type="Pfam" id="PF00636">
    <property type="entry name" value="Ribonuclease_3"/>
    <property type="match status" value="2"/>
</dbReference>
<evidence type="ECO:0000256" key="17">
    <source>
        <dbReference type="SAM" id="MobiDB-lite"/>
    </source>
</evidence>
<dbReference type="PROSITE" id="PS51194">
    <property type="entry name" value="HELICASE_CTER"/>
    <property type="match status" value="1"/>
</dbReference>
<keyword evidence="3" id="KW-0540">Nuclease</keyword>
<dbReference type="Gene3D" id="3.30.160.380">
    <property type="entry name" value="Dicer dimerisation domain"/>
    <property type="match status" value="1"/>
</dbReference>
<evidence type="ECO:0000256" key="5">
    <source>
        <dbReference type="ARBA" id="ARBA00022737"/>
    </source>
</evidence>
<evidence type="ECO:0000259" key="19">
    <source>
        <dbReference type="PROSITE" id="PS50821"/>
    </source>
</evidence>
<dbReference type="FunFam" id="1.10.1520.10:FF:000004">
    <property type="entry name" value="Endoribonuclease dicer-like 1"/>
    <property type="match status" value="1"/>
</dbReference>
<feature type="region of interest" description="Disordered" evidence="17">
    <location>
        <begin position="755"/>
        <end position="774"/>
    </location>
</feature>
<evidence type="ECO:0000256" key="2">
    <source>
        <dbReference type="ARBA" id="ARBA00001946"/>
    </source>
</evidence>
<dbReference type="PROSITE" id="PS00517">
    <property type="entry name" value="RNASE_3_1"/>
    <property type="match status" value="1"/>
</dbReference>
<dbReference type="Pfam" id="PF04851">
    <property type="entry name" value="ResIII"/>
    <property type="match status" value="1"/>
</dbReference>
<dbReference type="SUPFAM" id="SSF54768">
    <property type="entry name" value="dsRNA-binding domain-like"/>
    <property type="match status" value="1"/>
</dbReference>
<dbReference type="InterPro" id="IPR036389">
    <property type="entry name" value="RNase_III_sf"/>
</dbReference>
<dbReference type="OrthoDB" id="416741at2759"/>
<dbReference type="PROSITE" id="PS50142">
    <property type="entry name" value="RNASE_3_2"/>
    <property type="match status" value="2"/>
</dbReference>
<accession>A0A168RGH4</accession>
<evidence type="ECO:0000259" key="21">
    <source>
        <dbReference type="PROSITE" id="PS51194"/>
    </source>
</evidence>
<proteinExistence type="inferred from homology"/>
<feature type="domain" description="Helicase C-terminal" evidence="21">
    <location>
        <begin position="418"/>
        <end position="579"/>
    </location>
</feature>
<dbReference type="InterPro" id="IPR005034">
    <property type="entry name" value="Dicer_dimerisation"/>
</dbReference>
<keyword evidence="9" id="KW-0347">Helicase</keyword>
<dbReference type="EMBL" id="LT554635">
    <property type="protein sequence ID" value="SAM06846.1"/>
    <property type="molecule type" value="Genomic_DNA"/>
</dbReference>
<keyword evidence="4" id="KW-0479">Metal-binding</keyword>
<protein>
    <recommendedName>
        <fullName evidence="25">Dicer-like protein 1</fullName>
    </recommendedName>
</protein>
<dbReference type="Gene3D" id="1.10.1520.10">
    <property type="entry name" value="Ribonuclease III domain"/>
    <property type="match status" value="2"/>
</dbReference>
<feature type="region of interest" description="Disordered" evidence="17">
    <location>
        <begin position="807"/>
        <end position="826"/>
    </location>
</feature>
<evidence type="ECO:0000256" key="9">
    <source>
        <dbReference type="ARBA" id="ARBA00022806"/>
    </source>
</evidence>
<evidence type="ECO:0000256" key="11">
    <source>
        <dbReference type="ARBA" id="ARBA00022842"/>
    </source>
</evidence>
<dbReference type="SUPFAM" id="SSF52540">
    <property type="entry name" value="P-loop containing nucleoside triphosphate hydrolases"/>
    <property type="match status" value="1"/>
</dbReference>
<evidence type="ECO:0000256" key="1">
    <source>
        <dbReference type="ARBA" id="ARBA00001936"/>
    </source>
</evidence>
<dbReference type="CDD" id="cd00593">
    <property type="entry name" value="RIBOc"/>
    <property type="match status" value="2"/>
</dbReference>
<evidence type="ECO:0000256" key="13">
    <source>
        <dbReference type="ARBA" id="ARBA00023158"/>
    </source>
</evidence>
<feature type="domain" description="RNase III" evidence="18">
    <location>
        <begin position="1312"/>
        <end position="1460"/>
    </location>
</feature>
<evidence type="ECO:0000256" key="4">
    <source>
        <dbReference type="ARBA" id="ARBA00022723"/>
    </source>
</evidence>
<gene>
    <name evidence="23" type="primary">ABSGL_12542.1 scaffold 12955</name>
</gene>
<dbReference type="Pfam" id="PF02170">
    <property type="entry name" value="PAZ"/>
    <property type="match status" value="1"/>
</dbReference>
<dbReference type="SUPFAM" id="SSF101690">
    <property type="entry name" value="PAZ domain"/>
    <property type="match status" value="1"/>
</dbReference>
<dbReference type="InParanoid" id="A0A168RGH4"/>
<dbReference type="Gene3D" id="2.170.260.10">
    <property type="entry name" value="paz domain"/>
    <property type="match status" value="1"/>
</dbReference>
<name>A0A168RGH4_ABSGL</name>
<organism evidence="23">
    <name type="scientific">Absidia glauca</name>
    <name type="common">Pin mould</name>
    <dbReference type="NCBI Taxonomy" id="4829"/>
    <lineage>
        <taxon>Eukaryota</taxon>
        <taxon>Fungi</taxon>
        <taxon>Fungi incertae sedis</taxon>
        <taxon>Mucoromycota</taxon>
        <taxon>Mucoromycotina</taxon>
        <taxon>Mucoromycetes</taxon>
        <taxon>Mucorales</taxon>
        <taxon>Cunninghamellaceae</taxon>
        <taxon>Absidia</taxon>
    </lineage>
</organism>
<dbReference type="FunFam" id="3.40.50.300:FF:000628">
    <property type="entry name" value="Endoribonuclease Dicer"/>
    <property type="match status" value="1"/>
</dbReference>
<evidence type="ECO:0000256" key="16">
    <source>
        <dbReference type="PROSITE-ProRule" id="PRU00657"/>
    </source>
</evidence>
<evidence type="ECO:0000256" key="7">
    <source>
        <dbReference type="ARBA" id="ARBA00022759"/>
    </source>
</evidence>
<keyword evidence="10" id="KW-0067">ATP-binding</keyword>